<dbReference type="Proteomes" id="UP000272778">
    <property type="component" value="Unassembled WGS sequence"/>
</dbReference>
<gene>
    <name evidence="2" type="ORF">D1Y85_09710</name>
</gene>
<reference evidence="2 3" key="1">
    <citation type="submission" date="2018-11" db="EMBL/GenBank/DDBJ databases">
        <title>Paraburkholderia sp. DHOA04, isolated from soil.</title>
        <authorList>
            <person name="Gao Z.-H."/>
            <person name="Qiu L.-H."/>
            <person name="Fu J.-C."/>
        </authorList>
    </citation>
    <scope>NUCLEOTIDE SEQUENCE [LARGE SCALE GENOMIC DNA]</scope>
    <source>
        <strain evidence="2 3">DHOA04</strain>
    </source>
</reference>
<dbReference type="EMBL" id="RQIS01000006">
    <property type="protein sequence ID" value="RQH06954.1"/>
    <property type="molecule type" value="Genomic_DNA"/>
</dbReference>
<dbReference type="RefSeq" id="WP_124150843.1">
    <property type="nucleotide sequence ID" value="NZ_RQIS01000006.1"/>
</dbReference>
<protein>
    <submittedName>
        <fullName evidence="2">Uncharacterized protein</fullName>
    </submittedName>
</protein>
<comment type="caution">
    <text evidence="2">The sequence shown here is derived from an EMBL/GenBank/DDBJ whole genome shotgun (WGS) entry which is preliminary data.</text>
</comment>
<feature type="region of interest" description="Disordered" evidence="1">
    <location>
        <begin position="258"/>
        <end position="282"/>
    </location>
</feature>
<organism evidence="2 3">
    <name type="scientific">Paraburkholderia dinghuensis</name>
    <dbReference type="NCBI Taxonomy" id="2305225"/>
    <lineage>
        <taxon>Bacteria</taxon>
        <taxon>Pseudomonadati</taxon>
        <taxon>Pseudomonadota</taxon>
        <taxon>Betaproteobacteria</taxon>
        <taxon>Burkholderiales</taxon>
        <taxon>Burkholderiaceae</taxon>
        <taxon>Paraburkholderia</taxon>
    </lineage>
</organism>
<evidence type="ECO:0000256" key="1">
    <source>
        <dbReference type="SAM" id="MobiDB-lite"/>
    </source>
</evidence>
<keyword evidence="3" id="KW-1185">Reference proteome</keyword>
<evidence type="ECO:0000313" key="3">
    <source>
        <dbReference type="Proteomes" id="UP000272778"/>
    </source>
</evidence>
<name>A0A3N6MSL2_9BURK</name>
<dbReference type="OrthoDB" id="8523349at2"/>
<proteinExistence type="predicted"/>
<accession>A0A3N6MSL2</accession>
<evidence type="ECO:0000313" key="2">
    <source>
        <dbReference type="EMBL" id="RQH06954.1"/>
    </source>
</evidence>
<dbReference type="AlphaFoldDB" id="A0A3N6MSL2"/>
<sequence>MKISIGAIAGNWTRSATMAFYDAVALSSVDIVYIGTTIHSALGGLQKRDCLAVARELIAGGKEVVLSVRAAADEWAAEGSHAWIADCTLPVEVSDTRTLQMLAGKVPLVIGSGVQCKDLTTLTQLVALGAKRWVTPAICRGEVVKVLTFAADAACEIEQPVLSPRHYSRWACRVDDCPYEGWPIHGLPGCDREASLESPDPDWVHDLKMLRTAGVSIMRVTPRTVRDVEVSQILGELVRGEVDAQEAYARYVEASGQPPAQMTTAPNPWRGRLTHPAGAAIT</sequence>